<dbReference type="RefSeq" id="XP_008088054.1">
    <property type="nucleotide sequence ID" value="XM_008089863.1"/>
</dbReference>
<evidence type="ECO:0000313" key="3">
    <source>
        <dbReference type="Proteomes" id="UP000016922"/>
    </source>
</evidence>
<feature type="compositionally biased region" description="Gly residues" evidence="1">
    <location>
        <begin position="189"/>
        <end position="205"/>
    </location>
</feature>
<dbReference type="GeneID" id="19470761"/>
<dbReference type="EMBL" id="KE145372">
    <property type="protein sequence ID" value="EPE25139.1"/>
    <property type="molecule type" value="Genomic_DNA"/>
</dbReference>
<accession>S3CIQ9</accession>
<organism evidence="2 3">
    <name type="scientific">Glarea lozoyensis (strain ATCC 20868 / MF5171)</name>
    <dbReference type="NCBI Taxonomy" id="1116229"/>
    <lineage>
        <taxon>Eukaryota</taxon>
        <taxon>Fungi</taxon>
        <taxon>Dikarya</taxon>
        <taxon>Ascomycota</taxon>
        <taxon>Pezizomycotina</taxon>
        <taxon>Leotiomycetes</taxon>
        <taxon>Helotiales</taxon>
        <taxon>Helotiaceae</taxon>
        <taxon>Glarea</taxon>
    </lineage>
</organism>
<evidence type="ECO:0000256" key="1">
    <source>
        <dbReference type="SAM" id="MobiDB-lite"/>
    </source>
</evidence>
<name>S3CIQ9_GLAL2</name>
<dbReference type="KEGG" id="glz:GLAREA_11720"/>
<feature type="region of interest" description="Disordered" evidence="1">
    <location>
        <begin position="189"/>
        <end position="215"/>
    </location>
</feature>
<protein>
    <submittedName>
        <fullName evidence="2">Uncharacterized protein</fullName>
    </submittedName>
</protein>
<sequence length="235" mass="25235">MSLIPPLHLMKPKRPSKPHRLDRERPRHLETRQVRPGPLLQLVVKPLVLEFQTRRCGVTCDVTIPRCLHLGFPVVRREDVEHHLAIAQGETAVEAFAVAVAGVAGGGDGRADEVVLEEVVDFGGGVRADYAVGLEDQHVRCGRELFPYPGRSEEFRDGLLVCECDVVGELSYFDAAVVDSALEGGGVGRVGGAGVEDDGPGGTENGGEVKEEGSEGWEGTIFDYNGYVVGGDSFC</sequence>
<dbReference type="Proteomes" id="UP000016922">
    <property type="component" value="Unassembled WGS sequence"/>
</dbReference>
<feature type="region of interest" description="Disordered" evidence="1">
    <location>
        <begin position="1"/>
        <end position="30"/>
    </location>
</feature>
<gene>
    <name evidence="2" type="ORF">GLAREA_11720</name>
</gene>
<feature type="compositionally biased region" description="Basic and acidic residues" evidence="1">
    <location>
        <begin position="19"/>
        <end position="30"/>
    </location>
</feature>
<proteinExistence type="predicted"/>
<dbReference type="HOGENOM" id="CLU_1180321_0_0_1"/>
<evidence type="ECO:0000313" key="2">
    <source>
        <dbReference type="EMBL" id="EPE25139.1"/>
    </source>
</evidence>
<dbReference type="AlphaFoldDB" id="S3CIQ9"/>
<keyword evidence="3" id="KW-1185">Reference proteome</keyword>
<reference evidence="2 3" key="1">
    <citation type="journal article" date="2013" name="BMC Genomics">
        <title>Genomics-driven discovery of the pneumocandin biosynthetic gene cluster in the fungus Glarea lozoyensis.</title>
        <authorList>
            <person name="Chen L."/>
            <person name="Yue Q."/>
            <person name="Zhang X."/>
            <person name="Xiang M."/>
            <person name="Wang C."/>
            <person name="Li S."/>
            <person name="Che Y."/>
            <person name="Ortiz-Lopez F.J."/>
            <person name="Bills G.F."/>
            <person name="Liu X."/>
            <person name="An Z."/>
        </authorList>
    </citation>
    <scope>NUCLEOTIDE SEQUENCE [LARGE SCALE GENOMIC DNA]</scope>
    <source>
        <strain evidence="3">ATCC 20868 / MF5171</strain>
    </source>
</reference>